<evidence type="ECO:0000256" key="5">
    <source>
        <dbReference type="ARBA" id="ARBA00023152"/>
    </source>
</evidence>
<feature type="domain" description="Metalloenzyme" evidence="6">
    <location>
        <begin position="1"/>
        <end position="399"/>
    </location>
</feature>
<dbReference type="GO" id="GO:0004619">
    <property type="term" value="F:phosphoglycerate mutase activity"/>
    <property type="evidence" value="ECO:0007669"/>
    <property type="project" value="UniProtKB-EC"/>
</dbReference>
<dbReference type="STRING" id="592015.HMPREF1705_02784"/>
<dbReference type="PANTHER" id="PTHR31209:SF0">
    <property type="entry name" value="METALLOENZYME DOMAIN-CONTAINING PROTEIN"/>
    <property type="match status" value="1"/>
</dbReference>
<comment type="pathway">
    <text evidence="3">Carbohydrate degradation.</text>
</comment>
<sequence length="426" mass="47288">MKCLFIILDGLGDRGISDWNQNTPLQKAHTPTLDYLASVGANGSLTALCKGAPLPSEIAHFLIFGYAIEDFPGRGVIEALGYDFEVSFDEVFVLVKLLSVKEIDDTLYLAEEKPPADEETIMSLIDDIRYFRHKGIEVEFKPTHGIDGILKLSGNVSSQISDSNPIFNGRPLLQIESLEGAENLDAANQTAEVLNKYILWAHLKLASNPLNSKRKDLGLPPINAAATQRAGKLKKIKSFEEKWKLRSEAFVSSALYTGIGKIFDMKVHRFNIKDPYEDLLAKLKQAVESEKDFCFVHTKAPDVAAHTRIPENKVKVIESLDSALGKILPELDFNETLLVITADHSTPSVGDMIHSGESVPLLMVGKYLRRDKVVNFDEISCLYGSLGEVKGNEMMPMILNFMDRADLYGLQYGQCPLRISRDKSLG</sequence>
<proteinExistence type="inferred from homology"/>
<evidence type="ECO:0000256" key="4">
    <source>
        <dbReference type="ARBA" id="ARBA00005524"/>
    </source>
</evidence>
<dbReference type="InterPro" id="IPR006124">
    <property type="entry name" value="Metalloenzyme"/>
</dbReference>
<dbReference type="InterPro" id="IPR004456">
    <property type="entry name" value="Pglycerate_mutase_ApgM"/>
</dbReference>
<dbReference type="EMBL" id="ACJX03000001">
    <property type="protein sequence ID" value="KRT35550.1"/>
    <property type="molecule type" value="Genomic_DNA"/>
</dbReference>
<comment type="caution">
    <text evidence="7">The sequence shown here is derived from an EMBL/GenBank/DDBJ whole genome shotgun (WGS) entry which is preliminary data.</text>
</comment>
<dbReference type="Proteomes" id="UP000005273">
    <property type="component" value="Unassembled WGS sequence"/>
</dbReference>
<dbReference type="Pfam" id="PF01676">
    <property type="entry name" value="Metalloenzyme"/>
    <property type="match status" value="1"/>
</dbReference>
<keyword evidence="5" id="KW-0324">Glycolysis</keyword>
<dbReference type="AlphaFoldDB" id="A0A0T5XC71"/>
<evidence type="ECO:0000256" key="2">
    <source>
        <dbReference type="ARBA" id="ARBA00002315"/>
    </source>
</evidence>
<dbReference type="GO" id="GO:0006096">
    <property type="term" value="P:glycolytic process"/>
    <property type="evidence" value="ECO:0007669"/>
    <property type="project" value="UniProtKB-KW"/>
</dbReference>
<protein>
    <submittedName>
        <fullName evidence="7">2,3-bisphosphoglycerate-independent phosphoglycerate mutase, form</fullName>
    </submittedName>
</protein>
<dbReference type="RefSeq" id="WP_009201745.1">
    <property type="nucleotide sequence ID" value="NZ_ACJX03000001.1"/>
</dbReference>
<dbReference type="SUPFAM" id="SSF53649">
    <property type="entry name" value="Alkaline phosphatase-like"/>
    <property type="match status" value="1"/>
</dbReference>
<dbReference type="Pfam" id="PF10143">
    <property type="entry name" value="PhosphMutase"/>
    <property type="match status" value="1"/>
</dbReference>
<evidence type="ECO:0000313" key="7">
    <source>
        <dbReference type="EMBL" id="KRT35550.1"/>
    </source>
</evidence>
<comment type="function">
    <text evidence="2">Catalyzes the interconversion of 2-phosphoglycerate and 3-phosphoglycerate.</text>
</comment>
<dbReference type="InterPro" id="IPR042253">
    <property type="entry name" value="Pglycerate_mutase_ApgM_sf"/>
</dbReference>
<gene>
    <name evidence="7" type="ORF">HMPREF1705_02784</name>
</gene>
<reference evidence="8" key="1">
    <citation type="submission" date="2012-09" db="EMBL/GenBank/DDBJ databases">
        <authorList>
            <person name="Weinstock G."/>
            <person name="Sodergren E."/>
            <person name="Clifton S."/>
            <person name="Fulton L."/>
            <person name="Fulton B."/>
            <person name="Courtney L."/>
            <person name="Fronick C."/>
            <person name="Harrison M."/>
            <person name="Strong C."/>
            <person name="Farmer C."/>
            <person name="Delehaunty K."/>
            <person name="Markovic C."/>
            <person name="Hall O."/>
            <person name="Minx P."/>
            <person name="Tomlinson C."/>
            <person name="Mitreva M."/>
            <person name="Nelson J."/>
            <person name="Hou S."/>
            <person name="Wollam A."/>
            <person name="Pepin K.H."/>
            <person name="Johnson M."/>
            <person name="Bhonagiri V."/>
            <person name="Nash W.E."/>
            <person name="Suruliraj S."/>
            <person name="Warren W."/>
            <person name="Chinwalla A."/>
            <person name="Mardis E.R."/>
            <person name="Wilson R.K."/>
        </authorList>
    </citation>
    <scope>NUCLEOTIDE SEQUENCE [LARGE SCALE GENOMIC DNA]</scope>
    <source>
        <strain evidence="8">OS1</strain>
    </source>
</reference>
<dbReference type="Gene3D" id="3.40.720.10">
    <property type="entry name" value="Alkaline Phosphatase, subunit A"/>
    <property type="match status" value="2"/>
</dbReference>
<dbReference type="GO" id="GO:0046872">
    <property type="term" value="F:metal ion binding"/>
    <property type="evidence" value="ECO:0007669"/>
    <property type="project" value="InterPro"/>
</dbReference>
<evidence type="ECO:0000313" key="8">
    <source>
        <dbReference type="Proteomes" id="UP000005273"/>
    </source>
</evidence>
<dbReference type="InterPro" id="IPR017850">
    <property type="entry name" value="Alkaline_phosphatase_core_sf"/>
</dbReference>
<keyword evidence="8" id="KW-1185">Reference proteome</keyword>
<dbReference type="eggNOG" id="COG3635">
    <property type="taxonomic scope" value="Bacteria"/>
</dbReference>
<dbReference type="CDD" id="cd16011">
    <property type="entry name" value="iPGM_like"/>
    <property type="match status" value="1"/>
</dbReference>
<evidence type="ECO:0000256" key="3">
    <source>
        <dbReference type="ARBA" id="ARBA00004921"/>
    </source>
</evidence>
<dbReference type="PANTHER" id="PTHR31209">
    <property type="entry name" value="COFACTOR-INDEPENDENT PHOSPHOGLYCERATE MUTASE"/>
    <property type="match status" value="1"/>
</dbReference>
<organism evidence="7 8">
    <name type="scientific">Acetomicrobium hydrogeniformans ATCC BAA-1850</name>
    <dbReference type="NCBI Taxonomy" id="592015"/>
    <lineage>
        <taxon>Bacteria</taxon>
        <taxon>Thermotogati</taxon>
        <taxon>Synergistota</taxon>
        <taxon>Synergistia</taxon>
        <taxon>Synergistales</taxon>
        <taxon>Acetomicrobiaceae</taxon>
        <taxon>Acetomicrobium</taxon>
    </lineage>
</organism>
<accession>A0A0T5XC71</accession>
<evidence type="ECO:0000259" key="6">
    <source>
        <dbReference type="Pfam" id="PF01676"/>
    </source>
</evidence>
<name>A0A0T5XC71_9BACT</name>
<dbReference type="PIRSF" id="PIRSF006392">
    <property type="entry name" value="IPGAM_arch"/>
    <property type="match status" value="1"/>
</dbReference>
<comment type="catalytic activity">
    <reaction evidence="1">
        <text>(2R)-2-phosphoglycerate = (2R)-3-phosphoglycerate</text>
        <dbReference type="Rhea" id="RHEA:15901"/>
        <dbReference type="ChEBI" id="CHEBI:58272"/>
        <dbReference type="ChEBI" id="CHEBI:58289"/>
        <dbReference type="EC" id="5.4.2.12"/>
    </reaction>
</comment>
<evidence type="ECO:0000256" key="1">
    <source>
        <dbReference type="ARBA" id="ARBA00000370"/>
    </source>
</evidence>
<comment type="similarity">
    <text evidence="4">Belongs to the BPG-independent phosphoglycerate mutase family. A-PGAM subfamily.</text>
</comment>
<dbReference type="Gene3D" id="3.30.70.2130">
    <property type="entry name" value="Metalloenzyme domain"/>
    <property type="match status" value="1"/>
</dbReference>